<reference evidence="2 3" key="1">
    <citation type="journal article" date="2024" name="Plant Biotechnol. J.">
        <title>Dendrobium thyrsiflorum genome and its molecular insights into genes involved in important horticultural traits.</title>
        <authorList>
            <person name="Chen B."/>
            <person name="Wang J.Y."/>
            <person name="Zheng P.J."/>
            <person name="Li K.L."/>
            <person name="Liang Y.M."/>
            <person name="Chen X.F."/>
            <person name="Zhang C."/>
            <person name="Zhao X."/>
            <person name="He X."/>
            <person name="Zhang G.Q."/>
            <person name="Liu Z.J."/>
            <person name="Xu Q."/>
        </authorList>
    </citation>
    <scope>NUCLEOTIDE SEQUENCE [LARGE SCALE GENOMIC DNA]</scope>
    <source>
        <strain evidence="2">GZMU011</strain>
    </source>
</reference>
<feature type="compositionally biased region" description="Basic residues" evidence="1">
    <location>
        <begin position="414"/>
        <end position="429"/>
    </location>
</feature>
<evidence type="ECO:0000313" key="2">
    <source>
        <dbReference type="EMBL" id="KAL0906679.1"/>
    </source>
</evidence>
<feature type="compositionally biased region" description="Basic and acidic residues" evidence="1">
    <location>
        <begin position="534"/>
        <end position="552"/>
    </location>
</feature>
<proteinExistence type="predicted"/>
<accession>A0ABD0U3J9</accession>
<evidence type="ECO:0000256" key="1">
    <source>
        <dbReference type="SAM" id="MobiDB-lite"/>
    </source>
</evidence>
<dbReference type="Proteomes" id="UP001552299">
    <property type="component" value="Unassembled WGS sequence"/>
</dbReference>
<name>A0ABD0U3J9_DENTH</name>
<keyword evidence="3" id="KW-1185">Reference proteome</keyword>
<gene>
    <name evidence="2" type="ORF">M5K25_025192</name>
</gene>
<feature type="compositionally biased region" description="Basic and acidic residues" evidence="1">
    <location>
        <begin position="470"/>
        <end position="512"/>
    </location>
</feature>
<feature type="region of interest" description="Disordered" evidence="1">
    <location>
        <begin position="55"/>
        <end position="160"/>
    </location>
</feature>
<sequence length="596" mass="68335">MTAPLDLLTFGRYNLAAKEKNFIEKNILEELGCRARNPLEPRDSSIAAWPYAMPQLTSKRPQAAAEQQPENRERGTGPAGRGRTEESRKQAPKRQHNTQNRQPQNSANQEIKRGSPKGTRTTNRAATQETTRGKTSDPSQKVPLKCLKSRSPLPVARPGSAQDFHTRAELDSSFQPMSSLPLTIDLRTCALLHVDASLNHEQRSRRYSDLHELLFNPLAPKPYPDSDLFINMLAISDEQHAMNTEISLRSMLTVVSSRQWPLTLEYGALVKMQSSNVQMIDHLFKPTTENDNDGIINKLLTSSGRRKPDQIITFKNEPQFNQIIDKKDTGGVILAERRKRLEAETKEEKLARFPREEEEVEQARKLFQEEETHSPNNLYKIIKKKDTSGVILAERRKRLEAETKEEKLASFPEKKKKWNKLASFSKKRKPAESQQSPHKKHSQPGQEKTTGRPPGIRSTGAGNNHGKANRQQDNRHKQPREDKQQQPNGHQEKQPREDQQQQPKEKQPREDQQAAPNGRQTATHSHGKQPRRATAREQKPSSHHMERRDKALIHIWKIGQQHGENSQYRKRQQHGKQDSNMEKTSNIRKGNRMENE</sequence>
<dbReference type="AlphaFoldDB" id="A0ABD0U3J9"/>
<organism evidence="2 3">
    <name type="scientific">Dendrobium thyrsiflorum</name>
    <name type="common">Pinecone-like raceme dendrobium</name>
    <name type="synonym">Orchid</name>
    <dbReference type="NCBI Taxonomy" id="117978"/>
    <lineage>
        <taxon>Eukaryota</taxon>
        <taxon>Viridiplantae</taxon>
        <taxon>Streptophyta</taxon>
        <taxon>Embryophyta</taxon>
        <taxon>Tracheophyta</taxon>
        <taxon>Spermatophyta</taxon>
        <taxon>Magnoliopsida</taxon>
        <taxon>Liliopsida</taxon>
        <taxon>Asparagales</taxon>
        <taxon>Orchidaceae</taxon>
        <taxon>Epidendroideae</taxon>
        <taxon>Malaxideae</taxon>
        <taxon>Dendrobiinae</taxon>
        <taxon>Dendrobium</taxon>
    </lineage>
</organism>
<comment type="caution">
    <text evidence="2">The sequence shown here is derived from an EMBL/GenBank/DDBJ whole genome shotgun (WGS) entry which is preliminary data.</text>
</comment>
<feature type="region of interest" description="Disordered" evidence="1">
    <location>
        <begin position="402"/>
        <end position="596"/>
    </location>
</feature>
<evidence type="ECO:0000313" key="3">
    <source>
        <dbReference type="Proteomes" id="UP001552299"/>
    </source>
</evidence>
<feature type="compositionally biased region" description="Polar residues" evidence="1">
    <location>
        <begin position="514"/>
        <end position="524"/>
    </location>
</feature>
<dbReference type="EMBL" id="JANQDX010000018">
    <property type="protein sequence ID" value="KAL0906679.1"/>
    <property type="molecule type" value="Genomic_DNA"/>
</dbReference>
<feature type="compositionally biased region" description="Polar residues" evidence="1">
    <location>
        <begin position="118"/>
        <end position="130"/>
    </location>
</feature>
<feature type="compositionally biased region" description="Polar residues" evidence="1">
    <location>
        <begin position="97"/>
        <end position="109"/>
    </location>
</feature>
<protein>
    <submittedName>
        <fullName evidence="2">Uncharacterized protein</fullName>
    </submittedName>
</protein>